<reference evidence="2 3" key="1">
    <citation type="submission" date="2015-03" db="EMBL/GenBank/DDBJ databases">
        <title>Genome assembly of Sandaracinus amylolyticus DSM 53668.</title>
        <authorList>
            <person name="Sharma G."/>
            <person name="Subramanian S."/>
        </authorList>
    </citation>
    <scope>NUCLEOTIDE SEQUENCE [LARGE SCALE GENOMIC DNA]</scope>
    <source>
        <strain evidence="2 3">DSM 53668</strain>
    </source>
</reference>
<organism evidence="2 3">
    <name type="scientific">Sandaracinus amylolyticus</name>
    <dbReference type="NCBI Taxonomy" id="927083"/>
    <lineage>
        <taxon>Bacteria</taxon>
        <taxon>Pseudomonadati</taxon>
        <taxon>Myxococcota</taxon>
        <taxon>Polyangia</taxon>
        <taxon>Polyangiales</taxon>
        <taxon>Sandaracinaceae</taxon>
        <taxon>Sandaracinus</taxon>
    </lineage>
</organism>
<feature type="compositionally biased region" description="Basic and acidic residues" evidence="1">
    <location>
        <begin position="46"/>
        <end position="63"/>
    </location>
</feature>
<protein>
    <submittedName>
        <fullName evidence="2">Uncharacterized protein</fullName>
    </submittedName>
</protein>
<proteinExistence type="predicted"/>
<evidence type="ECO:0000256" key="1">
    <source>
        <dbReference type="SAM" id="MobiDB-lite"/>
    </source>
</evidence>
<gene>
    <name evidence="2" type="ORF">DB32_000870</name>
</gene>
<keyword evidence="3" id="KW-1185">Reference proteome</keyword>
<dbReference type="EMBL" id="CP011125">
    <property type="protein sequence ID" value="AKF03721.1"/>
    <property type="molecule type" value="Genomic_DNA"/>
</dbReference>
<feature type="region of interest" description="Disordered" evidence="1">
    <location>
        <begin position="23"/>
        <end position="84"/>
    </location>
</feature>
<dbReference type="STRING" id="927083.DB32_000870"/>
<evidence type="ECO:0000313" key="2">
    <source>
        <dbReference type="EMBL" id="AKF03721.1"/>
    </source>
</evidence>
<sequence length="105" mass="11770">MLEHRVGATEVVLHALQHRGERVPRDAALGRADRPEVEPARQPLEASRRTAERAEEVVHEDARHHAHRVVRMRRARARRQGPRVSPSVVALARSCIVAAGREDCA</sequence>
<name>A0A0F6VZY3_9BACT</name>
<dbReference type="Proteomes" id="UP000034883">
    <property type="component" value="Chromosome"/>
</dbReference>
<accession>A0A0F6VZY3</accession>
<dbReference type="KEGG" id="samy:DB32_000870"/>
<feature type="compositionally biased region" description="Basic residues" evidence="1">
    <location>
        <begin position="64"/>
        <end position="81"/>
    </location>
</feature>
<dbReference type="AlphaFoldDB" id="A0A0F6VZY3"/>
<evidence type="ECO:0000313" key="3">
    <source>
        <dbReference type="Proteomes" id="UP000034883"/>
    </source>
</evidence>